<organism evidence="1 2">
    <name type="scientific">Candidatus Flavonifractor merdipullorum</name>
    <dbReference type="NCBI Taxonomy" id="2838590"/>
    <lineage>
        <taxon>Bacteria</taxon>
        <taxon>Bacillati</taxon>
        <taxon>Bacillota</taxon>
        <taxon>Clostridia</taxon>
        <taxon>Eubacteriales</taxon>
        <taxon>Oscillospiraceae</taxon>
        <taxon>Flavonifractor</taxon>
    </lineage>
</organism>
<sequence length="187" mass="20527">MNVSLEQELVQHCAATLLGVKAGSLVSVSNRENPGLNGQLSRYNVQLRSCGLVFVPLCQCKTRTLVFVCRPEDLSRRLDEPEARAILEQAGYPLGRGVGALVAHLRRRLMEQHGFPHEIGLFLDYPTEDVVGFLRDGGAGSKFCGYWKVYGDVDAAKARFASFDACRDCLIRQLQAGKTISTLLNAA</sequence>
<reference evidence="1" key="2">
    <citation type="submission" date="2021-04" db="EMBL/GenBank/DDBJ databases">
        <authorList>
            <person name="Gilroy R."/>
        </authorList>
    </citation>
    <scope>NUCLEOTIDE SEQUENCE</scope>
    <source>
        <strain evidence="1">ChiGjej6B6-1540</strain>
    </source>
</reference>
<name>A0A9D1RTG7_9FIRM</name>
<proteinExistence type="predicted"/>
<gene>
    <name evidence="1" type="ORF">H9868_00550</name>
</gene>
<accession>A0A9D1RTG7</accession>
<evidence type="ECO:0000313" key="1">
    <source>
        <dbReference type="EMBL" id="HIW93008.1"/>
    </source>
</evidence>
<dbReference type="InterPro" id="IPR024523">
    <property type="entry name" value="DUF3793"/>
</dbReference>
<dbReference type="Proteomes" id="UP000824192">
    <property type="component" value="Unassembled WGS sequence"/>
</dbReference>
<dbReference type="Pfam" id="PF12672">
    <property type="entry name" value="DUF3793"/>
    <property type="match status" value="1"/>
</dbReference>
<comment type="caution">
    <text evidence="1">The sequence shown here is derived from an EMBL/GenBank/DDBJ whole genome shotgun (WGS) entry which is preliminary data.</text>
</comment>
<dbReference type="EMBL" id="DXGA01000010">
    <property type="protein sequence ID" value="HIW93008.1"/>
    <property type="molecule type" value="Genomic_DNA"/>
</dbReference>
<protein>
    <submittedName>
        <fullName evidence="1">DUF3793 family protein</fullName>
    </submittedName>
</protein>
<dbReference type="AlphaFoldDB" id="A0A9D1RTG7"/>
<reference evidence="1" key="1">
    <citation type="journal article" date="2021" name="PeerJ">
        <title>Extensive microbial diversity within the chicken gut microbiome revealed by metagenomics and culture.</title>
        <authorList>
            <person name="Gilroy R."/>
            <person name="Ravi A."/>
            <person name="Getino M."/>
            <person name="Pursley I."/>
            <person name="Horton D.L."/>
            <person name="Alikhan N.F."/>
            <person name="Baker D."/>
            <person name="Gharbi K."/>
            <person name="Hall N."/>
            <person name="Watson M."/>
            <person name="Adriaenssens E.M."/>
            <person name="Foster-Nyarko E."/>
            <person name="Jarju S."/>
            <person name="Secka A."/>
            <person name="Antonio M."/>
            <person name="Oren A."/>
            <person name="Chaudhuri R.R."/>
            <person name="La Ragione R."/>
            <person name="Hildebrand F."/>
            <person name="Pallen M.J."/>
        </authorList>
    </citation>
    <scope>NUCLEOTIDE SEQUENCE</scope>
    <source>
        <strain evidence="1">ChiGjej6B6-1540</strain>
    </source>
</reference>
<evidence type="ECO:0000313" key="2">
    <source>
        <dbReference type="Proteomes" id="UP000824192"/>
    </source>
</evidence>